<reference evidence="1 2" key="1">
    <citation type="submission" date="2017-05" db="EMBL/GenBank/DDBJ databases">
        <authorList>
            <person name="Varghese N."/>
            <person name="Submissions S."/>
        </authorList>
    </citation>
    <scope>NUCLEOTIDE SEQUENCE [LARGE SCALE GENOMIC DNA]</scope>
    <source>
        <strain evidence="1 2">DSM 26001</strain>
    </source>
</reference>
<organism evidence="1 2">
    <name type="scientific">Noviherbaspirillum suwonense</name>
    <dbReference type="NCBI Taxonomy" id="1224511"/>
    <lineage>
        <taxon>Bacteria</taxon>
        <taxon>Pseudomonadati</taxon>
        <taxon>Pseudomonadota</taxon>
        <taxon>Betaproteobacteria</taxon>
        <taxon>Burkholderiales</taxon>
        <taxon>Oxalobacteraceae</taxon>
        <taxon>Noviherbaspirillum</taxon>
    </lineage>
</organism>
<sequence length="134" mass="15022">METSWNSLIGRAISRRPDALVDVTLWLWEKLAVELVSLIGDGGFQAIYVRSSMLAAKRYPWLAQNSPLKQTDFQVAGLRSRLEGRDIMEVREASILLLSTFLDILTSLIGETMVTNLLHSAWGDDVLTLNDKNC</sequence>
<evidence type="ECO:0000313" key="2">
    <source>
        <dbReference type="Proteomes" id="UP001158049"/>
    </source>
</evidence>
<proteinExistence type="predicted"/>
<keyword evidence="2" id="KW-1185">Reference proteome</keyword>
<comment type="caution">
    <text evidence="1">The sequence shown here is derived from an EMBL/GenBank/DDBJ whole genome shotgun (WGS) entry which is preliminary data.</text>
</comment>
<dbReference type="Proteomes" id="UP001158049">
    <property type="component" value="Unassembled WGS sequence"/>
</dbReference>
<dbReference type="EMBL" id="FXUL01000037">
    <property type="protein sequence ID" value="SMP80616.1"/>
    <property type="molecule type" value="Genomic_DNA"/>
</dbReference>
<name>A0ABY1QUH9_9BURK</name>
<protein>
    <recommendedName>
        <fullName evidence="3">TetR family transcriptional regulator</fullName>
    </recommendedName>
</protein>
<evidence type="ECO:0000313" key="1">
    <source>
        <dbReference type="EMBL" id="SMP80616.1"/>
    </source>
</evidence>
<accession>A0ABY1QUH9</accession>
<gene>
    <name evidence="1" type="ORF">SAMN06295970_1377</name>
</gene>
<evidence type="ECO:0008006" key="3">
    <source>
        <dbReference type="Google" id="ProtNLM"/>
    </source>
</evidence>